<evidence type="ECO:0000313" key="1">
    <source>
        <dbReference type="EMBL" id="TVX82892.1"/>
    </source>
</evidence>
<reference evidence="1 2" key="1">
    <citation type="submission" date="2019-07" db="EMBL/GenBank/DDBJ databases">
        <title>Genome assembly of Bacillus simplex strain GGC-P6A.</title>
        <authorList>
            <person name="Jennings M.E."/>
            <person name="Barton H.A."/>
        </authorList>
    </citation>
    <scope>NUCLEOTIDE SEQUENCE [LARGE SCALE GENOMIC DNA]</scope>
    <source>
        <strain evidence="1 2">GGC-P6A</strain>
    </source>
</reference>
<dbReference type="InterPro" id="IPR021631">
    <property type="entry name" value="DUF3238"/>
</dbReference>
<dbReference type="EMBL" id="VNKI01000002">
    <property type="protein sequence ID" value="TVX82892.1"/>
    <property type="molecule type" value="Genomic_DNA"/>
</dbReference>
<proteinExistence type="predicted"/>
<dbReference type="AlphaFoldDB" id="A0A8B5Y293"/>
<protein>
    <submittedName>
        <fullName evidence="1">DUF3238 domain-containing protein</fullName>
    </submittedName>
</protein>
<dbReference type="Pfam" id="PF11579">
    <property type="entry name" value="DUF3238"/>
    <property type="match status" value="1"/>
</dbReference>
<accession>A0A8B5Y293</accession>
<comment type="caution">
    <text evidence="1">The sequence shown here is derived from an EMBL/GenBank/DDBJ whole genome shotgun (WGS) entry which is preliminary data.</text>
</comment>
<sequence>MKSLVASIVGAVKKGSSQAQAAIEEITNTKKIGPVKQLLQSVENDVDGKKKRNLQLRYSTFLPEEWLKNPNLASKVPYFKGDNRGFDPESPRYRTRVDVYIHEKESEAEIEFSKAVGKSEAYNHDGDFLEEGVAPDEDIVVKRVLSNHEKTTIQLTHSVSNPIIISPAVDYKVIGTFYRNGEINIAGYHDQAPHHEVYLKEADEQNWEPLHLAENKGLEMMAHPTANHLWRYSTFTQ</sequence>
<evidence type="ECO:0000313" key="2">
    <source>
        <dbReference type="Proteomes" id="UP000317770"/>
    </source>
</evidence>
<name>A0A8B5Y293_9BACI</name>
<organism evidence="1 2">
    <name type="scientific">Peribacillus simplex</name>
    <dbReference type="NCBI Taxonomy" id="1478"/>
    <lineage>
        <taxon>Bacteria</taxon>
        <taxon>Bacillati</taxon>
        <taxon>Bacillota</taxon>
        <taxon>Bacilli</taxon>
        <taxon>Bacillales</taxon>
        <taxon>Bacillaceae</taxon>
        <taxon>Peribacillus</taxon>
    </lineage>
</organism>
<dbReference type="Proteomes" id="UP000317770">
    <property type="component" value="Unassembled WGS sequence"/>
</dbReference>
<gene>
    <name evidence="1" type="ORF">FQP34_04710</name>
</gene>